<comment type="similarity">
    <text evidence="1">Belongs to the FAH family.</text>
</comment>
<dbReference type="Pfam" id="PF01557">
    <property type="entry name" value="FAA_hydrolase"/>
    <property type="match status" value="1"/>
</dbReference>
<dbReference type="GO" id="GO:0018773">
    <property type="term" value="F:acetylpyruvate hydrolase activity"/>
    <property type="evidence" value="ECO:0007669"/>
    <property type="project" value="TreeGrafter"/>
</dbReference>
<dbReference type="InterPro" id="IPR036663">
    <property type="entry name" value="Fumarylacetoacetase_C_sf"/>
</dbReference>
<dbReference type="GO" id="GO:0046872">
    <property type="term" value="F:metal ion binding"/>
    <property type="evidence" value="ECO:0007669"/>
    <property type="project" value="UniProtKB-KW"/>
</dbReference>
<organism evidence="4">
    <name type="scientific">Metalysinibacillus saudimassiliensis</name>
    <dbReference type="NCBI Taxonomy" id="1461583"/>
    <lineage>
        <taxon>Bacteria</taxon>
        <taxon>Bacillati</taxon>
        <taxon>Bacillota</taxon>
        <taxon>Bacilli</taxon>
        <taxon>Bacillales</taxon>
        <taxon>Caryophanaceae</taxon>
        <taxon>Metalysinibacillus</taxon>
    </lineage>
</organism>
<protein>
    <submittedName>
        <fullName evidence="4">Ureidoglycolate lyase</fullName>
    </submittedName>
</protein>
<dbReference type="Gene3D" id="3.90.850.10">
    <property type="entry name" value="Fumarylacetoacetase-like, C-terminal domain"/>
    <property type="match status" value="1"/>
</dbReference>
<dbReference type="SUPFAM" id="SSF56529">
    <property type="entry name" value="FAH"/>
    <property type="match status" value="1"/>
</dbReference>
<keyword evidence="4" id="KW-0456">Lyase</keyword>
<dbReference type="HOGENOM" id="CLU_028458_3_2_9"/>
<dbReference type="GO" id="GO:0016829">
    <property type="term" value="F:lyase activity"/>
    <property type="evidence" value="ECO:0007669"/>
    <property type="project" value="UniProtKB-KW"/>
</dbReference>
<evidence type="ECO:0000313" key="4">
    <source>
        <dbReference type="EMBL" id="CEA02181.1"/>
    </source>
</evidence>
<evidence type="ECO:0000256" key="2">
    <source>
        <dbReference type="ARBA" id="ARBA00022723"/>
    </source>
</evidence>
<dbReference type="PANTHER" id="PTHR11820:SF7">
    <property type="entry name" value="ACYLPYRUVASE FAHD1, MITOCHONDRIAL"/>
    <property type="match status" value="1"/>
</dbReference>
<dbReference type="InterPro" id="IPR011234">
    <property type="entry name" value="Fumarylacetoacetase-like_C"/>
</dbReference>
<accession>A0A078MBY2</accession>
<gene>
    <name evidence="4" type="ORF">BN1050_01161</name>
</gene>
<sequence length="300" mass="33056">MKILSFKVNEEVKFGPKVKKQEAVWDVQAIQQELNVLPSLVPTIIEGIAQGFDFVEKMRKLVEAAEQSDNPEQFKHEFSAIEWLSPIPRTPKNVMCVGRNYYEHAEEMGGAEALENVMLFTKSPTAITADGADVPAHADLTAQLDYEGELAIVIGKQGKAIPKNLAYDYVFGYTIGNDITARDLQTKHKQFFLGKSLEGTCPLGPYLVTKDEIPNPHNLTIVTKVNDEIRQNGSTKDMMHKVEDLVSLISQHVTLEPGDVILTGTPAGVGKGMNPPTFLQVGDVVKVSIEDIGTLVNRIK</sequence>
<proteinExistence type="inferred from homology"/>
<keyword evidence="2" id="KW-0479">Metal-binding</keyword>
<dbReference type="AlphaFoldDB" id="A0A078MBY2"/>
<feature type="domain" description="Fumarylacetoacetase-like C-terminal" evidence="3">
    <location>
        <begin position="94"/>
        <end position="299"/>
    </location>
</feature>
<dbReference type="FunFam" id="3.90.850.10:FF:000002">
    <property type="entry name" value="2-hydroxyhepta-2,4-diene-1,7-dioate isomerase"/>
    <property type="match status" value="1"/>
</dbReference>
<dbReference type="PATRIC" id="fig|1461583.4.peg.1121"/>
<dbReference type="PANTHER" id="PTHR11820">
    <property type="entry name" value="ACYLPYRUVASE"/>
    <property type="match status" value="1"/>
</dbReference>
<dbReference type="GO" id="GO:0016853">
    <property type="term" value="F:isomerase activity"/>
    <property type="evidence" value="ECO:0007669"/>
    <property type="project" value="UniProtKB-ARBA"/>
</dbReference>
<evidence type="ECO:0000256" key="1">
    <source>
        <dbReference type="ARBA" id="ARBA00010211"/>
    </source>
</evidence>
<dbReference type="GO" id="GO:0019752">
    <property type="term" value="P:carboxylic acid metabolic process"/>
    <property type="evidence" value="ECO:0007669"/>
    <property type="project" value="UniProtKB-ARBA"/>
</dbReference>
<evidence type="ECO:0000259" key="3">
    <source>
        <dbReference type="Pfam" id="PF01557"/>
    </source>
</evidence>
<dbReference type="EMBL" id="LN483074">
    <property type="protein sequence ID" value="CEA02181.1"/>
    <property type="molecule type" value="Genomic_DNA"/>
</dbReference>
<reference evidence="4" key="1">
    <citation type="submission" date="2014-07" db="EMBL/GenBank/DDBJ databases">
        <authorList>
            <person name="Urmite Genomes Urmite Genomes"/>
        </authorList>
    </citation>
    <scope>NUCLEOTIDE SEQUENCE</scope>
    <source>
        <strain evidence="4">13S34_air</strain>
    </source>
</reference>
<name>A0A078MBY2_9BACL</name>